<proteinExistence type="predicted"/>
<feature type="non-terminal residue" evidence="1">
    <location>
        <position position="73"/>
    </location>
</feature>
<gene>
    <name evidence="1" type="ORF">CGL51_14700</name>
</gene>
<dbReference type="EMBL" id="NMUE01000110">
    <property type="protein sequence ID" value="RFA92257.1"/>
    <property type="molecule type" value="Genomic_DNA"/>
</dbReference>
<reference evidence="1 2" key="1">
    <citation type="submission" date="2017-07" db="EMBL/GenBank/DDBJ databases">
        <title>Draft genome sequence of aerobic hyperthermophilic archaea, Pyrobaculum aerophilum YKB31 and YKB32.</title>
        <authorList>
            <person name="Mochizuki T."/>
            <person name="Berliner A.J."/>
            <person name="Yoshida-Takashima Y."/>
            <person name="Takaki Y."/>
            <person name="Nunoura T."/>
            <person name="Takai K."/>
        </authorList>
    </citation>
    <scope>NUCLEOTIDE SEQUENCE [LARGE SCALE GENOMIC DNA]</scope>
    <source>
        <strain evidence="1 2">YKB31</strain>
    </source>
</reference>
<comment type="caution">
    <text evidence="1">The sequence shown here is derived from an EMBL/GenBank/DDBJ whole genome shotgun (WGS) entry which is preliminary data.</text>
</comment>
<dbReference type="Proteomes" id="UP000257123">
    <property type="component" value="Unassembled WGS sequence"/>
</dbReference>
<organism evidence="1 2">
    <name type="scientific">Pyrobaculum aerophilum</name>
    <dbReference type="NCBI Taxonomy" id="13773"/>
    <lineage>
        <taxon>Archaea</taxon>
        <taxon>Thermoproteota</taxon>
        <taxon>Thermoprotei</taxon>
        <taxon>Thermoproteales</taxon>
        <taxon>Thermoproteaceae</taxon>
        <taxon>Pyrobaculum</taxon>
    </lineage>
</organism>
<name>A0A371QTX1_9CREN</name>
<evidence type="ECO:0000313" key="1">
    <source>
        <dbReference type="EMBL" id="RFA92257.1"/>
    </source>
</evidence>
<sequence>MHCGGRGGSQAGCHCRAGVAGYAILHDGLYSTAVISATAIALAREGAFERAVEYVKKAAEAAYKAAREIFEKA</sequence>
<protein>
    <submittedName>
        <fullName evidence="1">Uncharacterized protein</fullName>
    </submittedName>
</protein>
<evidence type="ECO:0000313" key="2">
    <source>
        <dbReference type="Proteomes" id="UP000257123"/>
    </source>
</evidence>
<accession>A0A371QTX1</accession>
<dbReference type="AlphaFoldDB" id="A0A371QTX1"/>